<feature type="compositionally biased region" description="Basic and acidic residues" evidence="1">
    <location>
        <begin position="1"/>
        <end position="22"/>
    </location>
</feature>
<keyword evidence="3" id="KW-1185">Reference proteome</keyword>
<dbReference type="EMBL" id="CADEAL010002900">
    <property type="protein sequence ID" value="CAB1442690.1"/>
    <property type="molecule type" value="Genomic_DNA"/>
</dbReference>
<name>A0A9N7V4G2_PLEPL</name>
<gene>
    <name evidence="2" type="ORF">PLEPLA_LOCUS30408</name>
</gene>
<evidence type="ECO:0000313" key="2">
    <source>
        <dbReference type="EMBL" id="CAB1442690.1"/>
    </source>
</evidence>
<reference evidence="2" key="1">
    <citation type="submission" date="2020-03" db="EMBL/GenBank/DDBJ databases">
        <authorList>
            <person name="Weist P."/>
        </authorList>
    </citation>
    <scope>NUCLEOTIDE SEQUENCE</scope>
</reference>
<dbReference type="Proteomes" id="UP001153269">
    <property type="component" value="Unassembled WGS sequence"/>
</dbReference>
<sequence length="67" mass="7888">MRDHSDEWGEGDHTAAGDDIPAKRRTMLHHRKRNLVILAHEKSITYKLDMDEFVREFAKGNRRLTLT</sequence>
<protein>
    <submittedName>
        <fullName evidence="2">Uncharacterized protein</fullName>
    </submittedName>
</protein>
<feature type="region of interest" description="Disordered" evidence="1">
    <location>
        <begin position="1"/>
        <end position="24"/>
    </location>
</feature>
<evidence type="ECO:0000313" key="3">
    <source>
        <dbReference type="Proteomes" id="UP001153269"/>
    </source>
</evidence>
<comment type="caution">
    <text evidence="2">The sequence shown here is derived from an EMBL/GenBank/DDBJ whole genome shotgun (WGS) entry which is preliminary data.</text>
</comment>
<proteinExistence type="predicted"/>
<evidence type="ECO:0000256" key="1">
    <source>
        <dbReference type="SAM" id="MobiDB-lite"/>
    </source>
</evidence>
<dbReference type="AlphaFoldDB" id="A0A9N7V4G2"/>
<organism evidence="2 3">
    <name type="scientific">Pleuronectes platessa</name>
    <name type="common">European plaice</name>
    <dbReference type="NCBI Taxonomy" id="8262"/>
    <lineage>
        <taxon>Eukaryota</taxon>
        <taxon>Metazoa</taxon>
        <taxon>Chordata</taxon>
        <taxon>Craniata</taxon>
        <taxon>Vertebrata</taxon>
        <taxon>Euteleostomi</taxon>
        <taxon>Actinopterygii</taxon>
        <taxon>Neopterygii</taxon>
        <taxon>Teleostei</taxon>
        <taxon>Neoteleostei</taxon>
        <taxon>Acanthomorphata</taxon>
        <taxon>Carangaria</taxon>
        <taxon>Pleuronectiformes</taxon>
        <taxon>Pleuronectoidei</taxon>
        <taxon>Pleuronectidae</taxon>
        <taxon>Pleuronectes</taxon>
    </lineage>
</organism>
<accession>A0A9N7V4G2</accession>